<dbReference type="PROSITE" id="PS51257">
    <property type="entry name" value="PROKAR_LIPOPROTEIN"/>
    <property type="match status" value="1"/>
</dbReference>
<proteinExistence type="predicted"/>
<accession>A0A928TSG5</accession>
<evidence type="ECO:0000313" key="2">
    <source>
        <dbReference type="Proteomes" id="UP000710385"/>
    </source>
</evidence>
<dbReference type="Proteomes" id="UP000710385">
    <property type="component" value="Unassembled WGS sequence"/>
</dbReference>
<organism evidence="1 2">
    <name type="scientific">candidate division WWE3 bacterium</name>
    <dbReference type="NCBI Taxonomy" id="2053526"/>
    <lineage>
        <taxon>Bacteria</taxon>
        <taxon>Katanobacteria</taxon>
    </lineage>
</organism>
<gene>
    <name evidence="1" type="ORF">HS096_00890</name>
</gene>
<sequence length="209" mass="23256">MKKIANRPYLAVIVVAGLTILGVGCRQESKSAILEEGGRQNIKAPSSAWKEYGRANSIEHAIVRVYLDTEAGKQMSLRIPDAWTGSGPVWRPSKDDSINHIRVQYFANTGPEGEFRRQKDSDIHDVVYADAGDTRYLLLVNHPVLKASILKMFVPDPENPGKAFYFAECRVGFDADRSFMWNACKTAIDSLDLRSVDASEYPPDISPIP</sequence>
<dbReference type="AlphaFoldDB" id="A0A928TSG5"/>
<reference evidence="1" key="1">
    <citation type="submission" date="2020-05" db="EMBL/GenBank/DDBJ databases">
        <title>High-Quality Genomes of Partial-Nitritation/Anammox System by Hierarchical Clustering Based Hybrid Assembly.</title>
        <authorList>
            <person name="Liu L."/>
            <person name="Wang Y."/>
            <person name="Che Y."/>
            <person name="Chen Y."/>
            <person name="Xia Y."/>
            <person name="Luo R."/>
            <person name="Cheng S.H."/>
            <person name="Zheng C."/>
            <person name="Zhang T."/>
        </authorList>
    </citation>
    <scope>NUCLEOTIDE SEQUENCE</scope>
    <source>
        <strain evidence="1">H1_PAT1</strain>
    </source>
</reference>
<dbReference type="EMBL" id="JABTTY010000001">
    <property type="protein sequence ID" value="MBE7524943.1"/>
    <property type="molecule type" value="Genomic_DNA"/>
</dbReference>
<protein>
    <submittedName>
        <fullName evidence="1">Uncharacterized protein</fullName>
    </submittedName>
</protein>
<name>A0A928TSG5_UNCKA</name>
<evidence type="ECO:0000313" key="1">
    <source>
        <dbReference type="EMBL" id="MBE7524943.1"/>
    </source>
</evidence>
<comment type="caution">
    <text evidence="1">The sequence shown here is derived from an EMBL/GenBank/DDBJ whole genome shotgun (WGS) entry which is preliminary data.</text>
</comment>